<dbReference type="InterPro" id="IPR029342">
    <property type="entry name" value="ECIST_C"/>
</dbReference>
<dbReference type="GO" id="GO:0007178">
    <property type="term" value="P:cell surface receptor protein serine/threonine kinase signaling pathway"/>
    <property type="evidence" value="ECO:0007669"/>
    <property type="project" value="TreeGrafter"/>
</dbReference>
<comment type="subcellular location">
    <subcellularLocation>
        <location evidence="3">Cytoplasm</location>
    </subcellularLocation>
    <subcellularLocation>
        <location evidence="2">Mitochondrion</location>
    </subcellularLocation>
    <subcellularLocation>
        <location evidence="1">Nucleus</location>
    </subcellularLocation>
</comment>
<comment type="caution">
    <text evidence="14">The sequence shown here is derived from an EMBL/GenBank/DDBJ whole genome shotgun (WGS) entry which is preliminary data.</text>
</comment>
<evidence type="ECO:0000313" key="14">
    <source>
        <dbReference type="EMBL" id="CAG7819738.1"/>
    </source>
</evidence>
<evidence type="ECO:0000256" key="11">
    <source>
        <dbReference type="ARBA" id="ARBA00023242"/>
    </source>
</evidence>
<keyword evidence="15" id="KW-1185">Reference proteome</keyword>
<keyword evidence="9" id="KW-0809">Transit peptide</keyword>
<evidence type="ECO:0000256" key="9">
    <source>
        <dbReference type="ARBA" id="ARBA00022946"/>
    </source>
</evidence>
<reference evidence="14" key="1">
    <citation type="submission" date="2021-06" db="EMBL/GenBank/DDBJ databases">
        <authorList>
            <person name="Hodson N. C."/>
            <person name="Mongue J. A."/>
            <person name="Jaron S. K."/>
        </authorList>
    </citation>
    <scope>NUCLEOTIDE SEQUENCE</scope>
</reference>
<gene>
    <name evidence="14" type="ORF">AFUS01_LOCUS30168</name>
</gene>
<keyword evidence="6" id="KW-0963">Cytoplasm</keyword>
<dbReference type="Pfam" id="PF06239">
    <property type="entry name" value="ECSIT_N"/>
    <property type="match status" value="1"/>
</dbReference>
<evidence type="ECO:0000256" key="5">
    <source>
        <dbReference type="ARBA" id="ARBA00019998"/>
    </source>
</evidence>
<evidence type="ECO:0000256" key="8">
    <source>
        <dbReference type="ARBA" id="ARBA00022859"/>
    </source>
</evidence>
<keyword evidence="7" id="KW-0399">Innate immunity</keyword>
<evidence type="ECO:0000256" key="7">
    <source>
        <dbReference type="ARBA" id="ARBA00022588"/>
    </source>
</evidence>
<dbReference type="SMART" id="SM01284">
    <property type="entry name" value="ECSIT_Cterm"/>
    <property type="match status" value="1"/>
</dbReference>
<evidence type="ECO:0000256" key="1">
    <source>
        <dbReference type="ARBA" id="ARBA00004123"/>
    </source>
</evidence>
<dbReference type="InterPro" id="IPR046448">
    <property type="entry name" value="ECSIT_N"/>
</dbReference>
<evidence type="ECO:0000256" key="6">
    <source>
        <dbReference type="ARBA" id="ARBA00022490"/>
    </source>
</evidence>
<dbReference type="GO" id="GO:0005634">
    <property type="term" value="C:nucleus"/>
    <property type="evidence" value="ECO:0007669"/>
    <property type="project" value="UniProtKB-SubCell"/>
</dbReference>
<feature type="region of interest" description="Disordered" evidence="12">
    <location>
        <begin position="56"/>
        <end position="117"/>
    </location>
</feature>
<keyword evidence="8" id="KW-0391">Immunity</keyword>
<dbReference type="EMBL" id="CAJVCH010458224">
    <property type="protein sequence ID" value="CAG7819738.1"/>
    <property type="molecule type" value="Genomic_DNA"/>
</dbReference>
<dbReference type="AlphaFoldDB" id="A0A8J2LCD8"/>
<feature type="region of interest" description="Disordered" evidence="12">
    <location>
        <begin position="506"/>
        <end position="544"/>
    </location>
</feature>
<accession>A0A8J2LCD8</accession>
<name>A0A8J2LCD8_9HEXA</name>
<proteinExistence type="inferred from homology"/>
<keyword evidence="10" id="KW-0496">Mitochondrion</keyword>
<evidence type="ECO:0000256" key="10">
    <source>
        <dbReference type="ARBA" id="ARBA00023128"/>
    </source>
</evidence>
<organism evidence="14 15">
    <name type="scientific">Allacma fusca</name>
    <dbReference type="NCBI Taxonomy" id="39272"/>
    <lineage>
        <taxon>Eukaryota</taxon>
        <taxon>Metazoa</taxon>
        <taxon>Ecdysozoa</taxon>
        <taxon>Arthropoda</taxon>
        <taxon>Hexapoda</taxon>
        <taxon>Collembola</taxon>
        <taxon>Symphypleona</taxon>
        <taxon>Sminthuridae</taxon>
        <taxon>Allacma</taxon>
    </lineage>
</organism>
<feature type="compositionally biased region" description="Basic and acidic residues" evidence="12">
    <location>
        <begin position="517"/>
        <end position="529"/>
    </location>
</feature>
<dbReference type="GO" id="GO:0005739">
    <property type="term" value="C:mitochondrion"/>
    <property type="evidence" value="ECO:0007669"/>
    <property type="project" value="UniProtKB-SubCell"/>
</dbReference>
<dbReference type="PANTHER" id="PTHR13113:SF1">
    <property type="entry name" value="EVOLUTIONARILY CONSERVED SIGNALING INTERMEDIATE IN TOLL PATHWAY, MITOCHONDRIAL"/>
    <property type="match status" value="1"/>
</dbReference>
<dbReference type="OrthoDB" id="10064298at2759"/>
<feature type="compositionally biased region" description="Basic and acidic residues" evidence="12">
    <location>
        <begin position="63"/>
        <end position="84"/>
    </location>
</feature>
<dbReference type="Proteomes" id="UP000708208">
    <property type="component" value="Unassembled WGS sequence"/>
</dbReference>
<evidence type="ECO:0000256" key="4">
    <source>
        <dbReference type="ARBA" id="ARBA00007674"/>
    </source>
</evidence>
<sequence length="544" mass="62032">MFHKILRNACAVSCSHIGNYTFCPVAKRVQYLWPSLVLSSSQPSHYPRVSLSTFSKPEVAKSPQEEKQLEVSKGAEKDPTKDNQEGTQTTSKGHEETSQNTEDEEDSGEATRKRKEKYRQKYTVNSAVITKTFFDDMKRKNKETFLASIDVFIMRDKYLRGHVEFIYAALKNMKEFGVHRDLDAYKKLLNVFPKGKMVARNIWQVEFVHYPKQQYCAVDLLEQMEDFGVMGDSEVEEILANIFGPTSWPSRKHWRMMYWMPKFKNLSPWRLPDPLPFDSLELVKLAIQRITSVDPATQITIYQAKDLDDASDDTWIVSGQSPDQQSLIGAHAADRPIYVEGAFRVWLRDQCINYFILRAEPKVRVREERDEDDVGELRHVYQEDYSGTVMVKPLVHEQEDGTILAVCATGTSSRDSVVSWIRFLQDTNPRLGTDISVVFTLKSPVGPTDTLDPTSLSQSDQEALLSEDMGKGLFGGTLGYDSNNADLSQWGIGRLSDSRFINWPHHFNPKFGQQAEPTERLSDPPEQRTSRLGSSEGNENKKVS</sequence>
<dbReference type="GO" id="GO:0045087">
    <property type="term" value="P:innate immune response"/>
    <property type="evidence" value="ECO:0007669"/>
    <property type="project" value="UniProtKB-KW"/>
</dbReference>
<evidence type="ECO:0000256" key="2">
    <source>
        <dbReference type="ARBA" id="ARBA00004173"/>
    </source>
</evidence>
<evidence type="ECO:0000256" key="3">
    <source>
        <dbReference type="ARBA" id="ARBA00004496"/>
    </source>
</evidence>
<evidence type="ECO:0000259" key="13">
    <source>
        <dbReference type="SMART" id="SM01284"/>
    </source>
</evidence>
<protein>
    <recommendedName>
        <fullName evidence="5">Evolutionarily conserved signaling intermediate in Toll pathway, mitochondrial</fullName>
    </recommendedName>
</protein>
<dbReference type="Pfam" id="PF14784">
    <property type="entry name" value="ECSIT_C"/>
    <property type="match status" value="1"/>
</dbReference>
<evidence type="ECO:0000256" key="12">
    <source>
        <dbReference type="SAM" id="MobiDB-lite"/>
    </source>
</evidence>
<feature type="domain" description="ECSIT C-terminal" evidence="13">
    <location>
        <begin position="321"/>
        <end position="442"/>
    </location>
</feature>
<evidence type="ECO:0000313" key="15">
    <source>
        <dbReference type="Proteomes" id="UP000708208"/>
    </source>
</evidence>
<dbReference type="InterPro" id="IPR010418">
    <property type="entry name" value="ECSIT"/>
</dbReference>
<keyword evidence="11" id="KW-0539">Nucleus</keyword>
<comment type="similarity">
    <text evidence="4">Belongs to the ECSIT family.</text>
</comment>
<dbReference type="PANTHER" id="PTHR13113">
    <property type="entry name" value="ECSIT EVOLUTIONARILY CONSERVED SIGNALING INTERMEDIATE IN TOLL PATHWAYS"/>
    <property type="match status" value="1"/>
</dbReference>